<organism evidence="1 2">
    <name type="scientific">Pleuronectes platessa</name>
    <name type="common">European plaice</name>
    <dbReference type="NCBI Taxonomy" id="8262"/>
    <lineage>
        <taxon>Eukaryota</taxon>
        <taxon>Metazoa</taxon>
        <taxon>Chordata</taxon>
        <taxon>Craniata</taxon>
        <taxon>Vertebrata</taxon>
        <taxon>Euteleostomi</taxon>
        <taxon>Actinopterygii</taxon>
        <taxon>Neopterygii</taxon>
        <taxon>Teleostei</taxon>
        <taxon>Neoteleostei</taxon>
        <taxon>Acanthomorphata</taxon>
        <taxon>Carangaria</taxon>
        <taxon>Pleuronectiformes</taxon>
        <taxon>Pleuronectoidei</taxon>
        <taxon>Pleuronectidae</taxon>
        <taxon>Pleuronectes</taxon>
    </lineage>
</organism>
<dbReference type="EMBL" id="CADEAL010002324">
    <property type="protein sequence ID" value="CAB1439731.1"/>
    <property type="molecule type" value="Genomic_DNA"/>
</dbReference>
<dbReference type="AlphaFoldDB" id="A0A9N7UWS5"/>
<dbReference type="Proteomes" id="UP001153269">
    <property type="component" value="Unassembled WGS sequence"/>
</dbReference>
<name>A0A9N7UWS5_PLEPL</name>
<sequence>MSYDQLLKEEDLSDFARTPQGLPDVLALIEGNFNLYSFHRPFSLLRTSTRVPPGLPDKNDVIPLRSKKNPLLFGPANAAATEEPAPLSLSGHDYSLDFRNIRATRACNTVKVTSVTGRHFASRNVATLR</sequence>
<protein>
    <submittedName>
        <fullName evidence="1">Uncharacterized protein</fullName>
    </submittedName>
</protein>
<evidence type="ECO:0000313" key="1">
    <source>
        <dbReference type="EMBL" id="CAB1439731.1"/>
    </source>
</evidence>
<evidence type="ECO:0000313" key="2">
    <source>
        <dbReference type="Proteomes" id="UP001153269"/>
    </source>
</evidence>
<keyword evidence="2" id="KW-1185">Reference proteome</keyword>
<comment type="caution">
    <text evidence="1">The sequence shown here is derived from an EMBL/GenBank/DDBJ whole genome shotgun (WGS) entry which is preliminary data.</text>
</comment>
<proteinExistence type="predicted"/>
<reference evidence="1" key="1">
    <citation type="submission" date="2020-03" db="EMBL/GenBank/DDBJ databases">
        <authorList>
            <person name="Weist P."/>
        </authorList>
    </citation>
    <scope>NUCLEOTIDE SEQUENCE</scope>
</reference>
<gene>
    <name evidence="1" type="ORF">PLEPLA_LOCUS27502</name>
</gene>
<accession>A0A9N7UWS5</accession>